<evidence type="ECO:0000313" key="3">
    <source>
        <dbReference type="Proteomes" id="UP001180087"/>
    </source>
</evidence>
<dbReference type="Gene3D" id="3.30.360.10">
    <property type="entry name" value="Dihydrodipicolinate Reductase, domain 2"/>
    <property type="match status" value="1"/>
</dbReference>
<evidence type="ECO:0000313" key="2">
    <source>
        <dbReference type="EMBL" id="WLV25347.1"/>
    </source>
</evidence>
<dbReference type="RefSeq" id="WP_348029135.1">
    <property type="nucleotide sequence ID" value="NZ_CP129113.1"/>
</dbReference>
<dbReference type="InterPro" id="IPR036291">
    <property type="entry name" value="NAD(P)-bd_dom_sf"/>
</dbReference>
<organism evidence="2 3">
    <name type="scientific">Aciduricibacillus chroicocephali</name>
    <dbReference type="NCBI Taxonomy" id="3054939"/>
    <lineage>
        <taxon>Bacteria</taxon>
        <taxon>Bacillati</taxon>
        <taxon>Bacillota</taxon>
        <taxon>Bacilli</taxon>
        <taxon>Bacillales</taxon>
        <taxon>Bacillaceae</taxon>
        <taxon>Aciduricibacillus</taxon>
    </lineage>
</organism>
<dbReference type="PANTHER" id="PTHR43377:SF1">
    <property type="entry name" value="BILIVERDIN REDUCTASE A"/>
    <property type="match status" value="1"/>
</dbReference>
<reference evidence="2" key="1">
    <citation type="submission" date="2023-06" db="EMBL/GenBank/DDBJ databases">
        <title>A Treasure from Seagulls: Isolation and Description of Aciduricobacillus qingdaonensis gen. nov., sp. nov., a Rare Obligately Uric Acid-utilizing Member in the Family Bacillaceae.</title>
        <authorList>
            <person name="Liu W."/>
            <person name="Wang B."/>
        </authorList>
    </citation>
    <scope>NUCLEOTIDE SEQUENCE</scope>
    <source>
        <strain evidence="2">44XB</strain>
    </source>
</reference>
<dbReference type="Proteomes" id="UP001180087">
    <property type="component" value="Chromosome"/>
</dbReference>
<gene>
    <name evidence="2" type="ORF">QR721_03725</name>
</gene>
<protein>
    <submittedName>
        <fullName evidence="2">Gfo/Idh/MocA family oxidoreductase</fullName>
    </submittedName>
</protein>
<sequence>MHVLLLGAGEMAKQYIKVLKTLGVCFTVVGRSEERAKYLSKEMGVPVLTGGIAEAYTSIPSVPTHAIIATNIENLSESALFLLDKNIKNILVEKPGSMDLDGLTRVCWKAERLKSSVFIAYNRRFYSSVLQAEKRIKSDGGLLSFTFDFTEWSHIITGLNKPTFELENWFIANSTHVLDLAFFFGGKPNRVSSFAKGELDWHKQGSIFTGCGVTEGDIPFSYHANWEAPGSWKLELLTKDNKYIFRPLEKLQVQKKGSLDIDYVDLDDAIDHDFKPGLYRQVQAFLYKSEMDKRLLQINEAVKMMKIYYKMMRN</sequence>
<dbReference type="InterPro" id="IPR006151">
    <property type="entry name" value="Shikm_DH/Glu-tRNA_Rdtase"/>
</dbReference>
<proteinExistence type="predicted"/>
<dbReference type="SUPFAM" id="SSF51735">
    <property type="entry name" value="NAD(P)-binding Rossmann-fold domains"/>
    <property type="match status" value="1"/>
</dbReference>
<feature type="domain" description="Quinate/shikimate 5-dehydrogenase/glutamyl-tRNA reductase" evidence="1">
    <location>
        <begin position="2"/>
        <end position="45"/>
    </location>
</feature>
<evidence type="ECO:0000259" key="1">
    <source>
        <dbReference type="Pfam" id="PF01488"/>
    </source>
</evidence>
<dbReference type="InterPro" id="IPR051450">
    <property type="entry name" value="Gfo/Idh/MocA_Oxidoreductases"/>
</dbReference>
<keyword evidence="3" id="KW-1185">Reference proteome</keyword>
<dbReference type="Gene3D" id="3.40.50.720">
    <property type="entry name" value="NAD(P)-binding Rossmann-like Domain"/>
    <property type="match status" value="1"/>
</dbReference>
<dbReference type="PANTHER" id="PTHR43377">
    <property type="entry name" value="BILIVERDIN REDUCTASE A"/>
    <property type="match status" value="1"/>
</dbReference>
<dbReference type="EMBL" id="CP129113">
    <property type="protein sequence ID" value="WLV25347.1"/>
    <property type="molecule type" value="Genomic_DNA"/>
</dbReference>
<name>A0ABY9KX64_9BACI</name>
<accession>A0ABY9KX64</accession>
<dbReference type="Pfam" id="PF01488">
    <property type="entry name" value="Shikimate_DH"/>
    <property type="match status" value="1"/>
</dbReference>